<evidence type="ECO:0008006" key="11">
    <source>
        <dbReference type="Google" id="ProtNLM"/>
    </source>
</evidence>
<evidence type="ECO:0000256" key="7">
    <source>
        <dbReference type="ARBA" id="ARBA00023180"/>
    </source>
</evidence>
<evidence type="ECO:0000256" key="8">
    <source>
        <dbReference type="SAM" id="Phobius"/>
    </source>
</evidence>
<keyword evidence="5 8" id="KW-0472">Membrane</keyword>
<keyword evidence="7" id="KW-0325">Glycoprotein</keyword>
<sequence>MSSSRTSDQLLKAFTGLLLQLSKVCHLELRIDARCPEIDVINKAIRRAQMEKLDTFTVVEEKLNLVTHTWESCSDEFFANYSNPGDKGNQYPVFYPGGSISGDYKCRNRVYFLDEQWIEPLGRCGREFWDESTVKVFWWGLGNINLASIFSLISFKGSHRGLFMLKYQDLHELDHLNPWQYPLEDSLRVFMDCLYCNKGQNSVRLAGSFAPSNTTNRYFPYTMPKHIRTSLAVPESKKLAISRSGFPDSFQGNFQGAKMLVATKNSPIHTPFSGIRKGTLNEPVISGVCSELLKLFQSRLNFTYEVFVPALDQQEDSDDEISNLSPIIDAALGTDFDIILAPVVATKENRRRVKITAPYYIDDFVMIVNMQQEYSLMWTYVQVLPIDVRILLLTSFLATFLLMLLLDSKQIQLRIYGSFAKPKEPRWLYMMRLIQLRIYGSFAKPKEPRWLYMMRLVCLQGPPETHMPVKTLERCAQLVTWTGFFFFGLLYQSALESNFFVPAYPEPINSLDSFRKEGLKLLISRRGGDGDALLTHIPYFVQNRVYASEAFPGMTRQAVLQTRKHQFGMIRPRNELVLRLRDMLRCNMKDYPLHVVKENVQQFTASLGFQKASKLLPIIDQMILEADAAGMLKYWTNTAVLGHYELEDVLSNNLDDSSYMSAKTTAFTNPNVQLKPITLAHLESAFLLYFVGCLVSLLTFLYERRSSA</sequence>
<dbReference type="EMBL" id="OA883700">
    <property type="protein sequence ID" value="CAD7279500.1"/>
    <property type="molecule type" value="Genomic_DNA"/>
</dbReference>
<reference evidence="9" key="1">
    <citation type="submission" date="2020-11" db="EMBL/GenBank/DDBJ databases">
        <authorList>
            <person name="Tran Van P."/>
        </authorList>
    </citation>
    <scope>NUCLEOTIDE SEQUENCE</scope>
</reference>
<dbReference type="Gene3D" id="3.40.190.10">
    <property type="entry name" value="Periplasmic binding protein-like II"/>
    <property type="match status" value="1"/>
</dbReference>
<dbReference type="SUPFAM" id="SSF53850">
    <property type="entry name" value="Periplasmic binding protein-like II"/>
    <property type="match status" value="1"/>
</dbReference>
<keyword evidence="10" id="KW-1185">Reference proteome</keyword>
<keyword evidence="2" id="KW-1003">Cell membrane</keyword>
<accession>A0A7R9BRV8</accession>
<dbReference type="EMBL" id="CAJPEX010001663">
    <property type="protein sequence ID" value="CAG0919652.1"/>
    <property type="molecule type" value="Genomic_DNA"/>
</dbReference>
<dbReference type="OrthoDB" id="6347558at2759"/>
<evidence type="ECO:0000313" key="9">
    <source>
        <dbReference type="EMBL" id="CAD7279500.1"/>
    </source>
</evidence>
<evidence type="ECO:0000256" key="1">
    <source>
        <dbReference type="ARBA" id="ARBA00004651"/>
    </source>
</evidence>
<evidence type="ECO:0000256" key="2">
    <source>
        <dbReference type="ARBA" id="ARBA00022475"/>
    </source>
</evidence>
<evidence type="ECO:0000256" key="6">
    <source>
        <dbReference type="ARBA" id="ARBA00023170"/>
    </source>
</evidence>
<keyword evidence="4 8" id="KW-1133">Transmembrane helix</keyword>
<dbReference type="Proteomes" id="UP000678499">
    <property type="component" value="Unassembled WGS sequence"/>
</dbReference>
<keyword evidence="6" id="KW-0675">Receptor</keyword>
<dbReference type="AlphaFoldDB" id="A0A7R9BRV8"/>
<organism evidence="9">
    <name type="scientific">Notodromas monacha</name>
    <dbReference type="NCBI Taxonomy" id="399045"/>
    <lineage>
        <taxon>Eukaryota</taxon>
        <taxon>Metazoa</taxon>
        <taxon>Ecdysozoa</taxon>
        <taxon>Arthropoda</taxon>
        <taxon>Crustacea</taxon>
        <taxon>Oligostraca</taxon>
        <taxon>Ostracoda</taxon>
        <taxon>Podocopa</taxon>
        <taxon>Podocopida</taxon>
        <taxon>Cypridocopina</taxon>
        <taxon>Cypridoidea</taxon>
        <taxon>Cyprididae</taxon>
        <taxon>Notodromas</taxon>
    </lineage>
</organism>
<name>A0A7R9BRV8_9CRUS</name>
<dbReference type="PANTHER" id="PTHR42643:SF30">
    <property type="entry name" value="IONOTROPIC RECEPTOR 40A-RELATED"/>
    <property type="match status" value="1"/>
</dbReference>
<evidence type="ECO:0000256" key="3">
    <source>
        <dbReference type="ARBA" id="ARBA00022692"/>
    </source>
</evidence>
<comment type="subcellular location">
    <subcellularLocation>
        <location evidence="1">Cell membrane</location>
        <topology evidence="1">Multi-pass membrane protein</topology>
    </subcellularLocation>
</comment>
<gene>
    <name evidence="9" type="ORF">NMOB1V02_LOCUS7172</name>
</gene>
<evidence type="ECO:0000256" key="4">
    <source>
        <dbReference type="ARBA" id="ARBA00022989"/>
    </source>
</evidence>
<proteinExistence type="predicted"/>
<feature type="transmembrane region" description="Helical" evidence="8">
    <location>
        <begin position="684"/>
        <end position="702"/>
    </location>
</feature>
<dbReference type="GO" id="GO:0005886">
    <property type="term" value="C:plasma membrane"/>
    <property type="evidence" value="ECO:0007669"/>
    <property type="project" value="UniProtKB-SubCell"/>
</dbReference>
<keyword evidence="3 8" id="KW-0812">Transmembrane</keyword>
<evidence type="ECO:0000313" key="10">
    <source>
        <dbReference type="Proteomes" id="UP000678499"/>
    </source>
</evidence>
<evidence type="ECO:0000256" key="5">
    <source>
        <dbReference type="ARBA" id="ARBA00023136"/>
    </source>
</evidence>
<protein>
    <recommendedName>
        <fullName evidence="11">Ionotropic receptor</fullName>
    </recommendedName>
</protein>
<dbReference type="PANTHER" id="PTHR42643">
    <property type="entry name" value="IONOTROPIC RECEPTOR 20A-RELATED"/>
    <property type="match status" value="1"/>
</dbReference>
<dbReference type="InterPro" id="IPR052192">
    <property type="entry name" value="Insect_Ionotropic_Sensory_Rcpt"/>
</dbReference>